<keyword evidence="2" id="KW-1185">Reference proteome</keyword>
<organism evidence="1 2">
    <name type="scientific">Methanocella paludicola (strain DSM 17711 / JCM 13418 / NBRC 101707 / SANAE)</name>
    <dbReference type="NCBI Taxonomy" id="304371"/>
    <lineage>
        <taxon>Archaea</taxon>
        <taxon>Methanobacteriati</taxon>
        <taxon>Methanobacteriota</taxon>
        <taxon>Stenosarchaea group</taxon>
        <taxon>Methanomicrobia</taxon>
        <taxon>Methanocellales</taxon>
        <taxon>Methanocellaceae</taxon>
        <taxon>Methanocella</taxon>
    </lineage>
</organism>
<proteinExistence type="predicted"/>
<sequence>MITLKKLSLLALVPVLALLLLASVLPAISSDTVSGTSAASGAPDKIALLYFHRSERCISCNNAEQYARDTLNAYFPDEVKSGVLSIRSIDYQKDTEMAKKYNANMQGLKLVEYRGGQETVKDLPEIWAYVRDKNAYMNYLRDVLNKELGR</sequence>
<dbReference type="PATRIC" id="fig|304371.9.peg.696"/>
<gene>
    <name evidence="1" type="ordered locus">MCP_0673</name>
</gene>
<reference evidence="2" key="3">
    <citation type="journal article" date="2011" name="PLoS ONE">
        <title>Genome sequence of a mesophilic hydrogenotrophic methanogen Methanocella paludicola, the first cultivated representative of the order Methanocellales.</title>
        <authorList>
            <person name="Sakai S."/>
            <person name="Takaki Y."/>
            <person name="Shimamura S."/>
            <person name="Sekine M."/>
            <person name="Tajima T."/>
            <person name="Kosugi H."/>
            <person name="Ichikawa N."/>
            <person name="Tasumi E."/>
            <person name="Hiraki A.T."/>
            <person name="Shimizu A."/>
            <person name="Kato Y."/>
            <person name="Nishiko R."/>
            <person name="Mori K."/>
            <person name="Fujita N."/>
            <person name="Imachi H."/>
            <person name="Takai K."/>
        </authorList>
    </citation>
    <scope>NUCLEOTIDE SEQUENCE [LARGE SCALE GENOMIC DNA]</scope>
    <source>
        <strain evidence="2">DSM 17711 / JCM 13418 / NBRC 101707 / SANAE</strain>
    </source>
</reference>
<evidence type="ECO:0000313" key="2">
    <source>
        <dbReference type="Proteomes" id="UP000001882"/>
    </source>
</evidence>
<dbReference type="RefSeq" id="WP_012899425.1">
    <property type="nucleotide sequence ID" value="NC_013665.1"/>
</dbReference>
<reference evidence="1 2" key="1">
    <citation type="journal article" date="2007" name="Appl. Environ. Microbiol.">
        <title>Isolation of key methanogens for global methane emission from rice paddy fields: a novel isolate affiliated with the clone cluster rice cluster I.</title>
        <authorList>
            <person name="Sakai S."/>
            <person name="Imachi H."/>
            <person name="Sekiguchi Y."/>
            <person name="Ohashi A."/>
            <person name="Harada H."/>
            <person name="Kamagata Y."/>
        </authorList>
    </citation>
    <scope>NUCLEOTIDE SEQUENCE [LARGE SCALE GENOMIC DNA]</scope>
    <source>
        <strain evidence="2">DSM 17711 / JCM 13418 / NBRC 101707 / SANAE</strain>
    </source>
</reference>
<accession>D1YWC3</accession>
<dbReference type="InterPro" id="IPR047698">
    <property type="entry name" value="ArsF-like"/>
</dbReference>
<dbReference type="STRING" id="304371.MCP_0673"/>
<dbReference type="AlphaFoldDB" id="D1YWC3"/>
<name>D1YWC3_METPS</name>
<dbReference type="EMBL" id="AP011532">
    <property type="protein sequence ID" value="BAI60745.1"/>
    <property type="molecule type" value="Genomic_DNA"/>
</dbReference>
<evidence type="ECO:0008006" key="3">
    <source>
        <dbReference type="Google" id="ProtNLM"/>
    </source>
</evidence>
<dbReference type="OrthoDB" id="112040at2157"/>
<reference evidence="1 2" key="2">
    <citation type="journal article" date="2008" name="Int. J. Syst. Evol. Microbiol.">
        <title>Methanocella paludicola gen. nov., sp. nov., a methane-producing archaeon, the first isolate of the lineage 'Rice Cluster I', and proposal of the new archaeal order Methanocellales ord. nov.</title>
        <authorList>
            <person name="Sakai S."/>
            <person name="Imachi H."/>
            <person name="Hanada S."/>
            <person name="Ohashi A."/>
            <person name="Harada H."/>
            <person name="Kamagata Y."/>
        </authorList>
    </citation>
    <scope>NUCLEOTIDE SEQUENCE [LARGE SCALE GENOMIC DNA]</scope>
    <source>
        <strain evidence="2">DSM 17711 / JCM 13418 / NBRC 101707 / SANAE</strain>
    </source>
</reference>
<dbReference type="eggNOG" id="arCOG06907">
    <property type="taxonomic scope" value="Archaea"/>
</dbReference>
<dbReference type="KEGG" id="mpd:MCP_0673"/>
<dbReference type="GeneID" id="8680724"/>
<evidence type="ECO:0000313" key="1">
    <source>
        <dbReference type="EMBL" id="BAI60745.1"/>
    </source>
</evidence>
<dbReference type="Proteomes" id="UP000001882">
    <property type="component" value="Chromosome"/>
</dbReference>
<dbReference type="InParanoid" id="D1YWC3"/>
<protein>
    <recommendedName>
        <fullName evidence="3">Thioredoxin domain-containing protein</fullName>
    </recommendedName>
</protein>
<dbReference type="NCBIfam" id="NF040494">
    <property type="entry name" value="nitrored_ArsF"/>
    <property type="match status" value="1"/>
</dbReference>